<dbReference type="EMBL" id="WWEO01000037">
    <property type="protein sequence ID" value="NCD68255.1"/>
    <property type="molecule type" value="Genomic_DNA"/>
</dbReference>
<feature type="domain" description="PAC" evidence="8">
    <location>
        <begin position="206"/>
        <end position="258"/>
    </location>
</feature>
<dbReference type="Pfam" id="PF08448">
    <property type="entry name" value="PAS_4"/>
    <property type="match status" value="3"/>
</dbReference>
<gene>
    <name evidence="9" type="ORF">GSY63_02660</name>
</gene>
<evidence type="ECO:0000256" key="5">
    <source>
        <dbReference type="ARBA" id="ARBA00022777"/>
    </source>
</evidence>
<dbReference type="InterPro" id="IPR001610">
    <property type="entry name" value="PAC"/>
</dbReference>
<evidence type="ECO:0000259" key="6">
    <source>
        <dbReference type="PROSITE" id="PS50109"/>
    </source>
</evidence>
<dbReference type="FunFam" id="3.30.565.10:FF:000006">
    <property type="entry name" value="Sensor histidine kinase WalK"/>
    <property type="match status" value="1"/>
</dbReference>
<dbReference type="SMART" id="SM00091">
    <property type="entry name" value="PAS"/>
    <property type="match status" value="4"/>
</dbReference>
<protein>
    <recommendedName>
        <fullName evidence="2">histidine kinase</fullName>
        <ecNumber evidence="2">2.7.13.3</ecNumber>
    </recommendedName>
</protein>
<reference evidence="9" key="1">
    <citation type="submission" date="2020-01" db="EMBL/GenBank/DDBJ databases">
        <authorList>
            <person name="Seo Y.L."/>
        </authorList>
    </citation>
    <scope>NUCLEOTIDE SEQUENCE</scope>
    <source>
        <strain evidence="9">R11</strain>
    </source>
</reference>
<proteinExistence type="predicted"/>
<dbReference type="InterPro" id="IPR036097">
    <property type="entry name" value="HisK_dim/P_sf"/>
</dbReference>
<dbReference type="InterPro" id="IPR052162">
    <property type="entry name" value="Sensor_kinase/Photoreceptor"/>
</dbReference>
<dbReference type="Pfam" id="PF13426">
    <property type="entry name" value="PAS_9"/>
    <property type="match status" value="1"/>
</dbReference>
<dbReference type="AlphaFoldDB" id="A0A965ZCL5"/>
<dbReference type="InterPro" id="IPR036890">
    <property type="entry name" value="HATPase_C_sf"/>
</dbReference>
<feature type="domain" description="PAS" evidence="7">
    <location>
        <begin position="266"/>
        <end position="337"/>
    </location>
</feature>
<evidence type="ECO:0000313" key="9">
    <source>
        <dbReference type="EMBL" id="NCD68255.1"/>
    </source>
</evidence>
<dbReference type="PANTHER" id="PTHR43304:SF1">
    <property type="entry name" value="PAC DOMAIN-CONTAINING PROTEIN"/>
    <property type="match status" value="1"/>
</dbReference>
<dbReference type="Pfam" id="PF08447">
    <property type="entry name" value="PAS_3"/>
    <property type="match status" value="1"/>
</dbReference>
<feature type="domain" description="Histidine kinase" evidence="6">
    <location>
        <begin position="666"/>
        <end position="882"/>
    </location>
</feature>
<dbReference type="PROSITE" id="PS50112">
    <property type="entry name" value="PAS"/>
    <property type="match status" value="1"/>
</dbReference>
<dbReference type="InterPro" id="IPR004358">
    <property type="entry name" value="Sig_transdc_His_kin-like_C"/>
</dbReference>
<evidence type="ECO:0000259" key="8">
    <source>
        <dbReference type="PROSITE" id="PS50113"/>
    </source>
</evidence>
<dbReference type="SMART" id="SM00086">
    <property type="entry name" value="PAC"/>
    <property type="match status" value="4"/>
</dbReference>
<keyword evidence="5" id="KW-0418">Kinase</keyword>
<keyword evidence="4" id="KW-0808">Transferase</keyword>
<dbReference type="SUPFAM" id="SSF55874">
    <property type="entry name" value="ATPase domain of HSP90 chaperone/DNA topoisomerase II/histidine kinase"/>
    <property type="match status" value="1"/>
</dbReference>
<evidence type="ECO:0000313" key="10">
    <source>
        <dbReference type="Proteomes" id="UP000638732"/>
    </source>
</evidence>
<dbReference type="Proteomes" id="UP000638732">
    <property type="component" value="Unassembled WGS sequence"/>
</dbReference>
<organism evidence="9 10">
    <name type="scientific">Mucilaginibacter agri</name>
    <dbReference type="NCBI Taxonomy" id="2695265"/>
    <lineage>
        <taxon>Bacteria</taxon>
        <taxon>Pseudomonadati</taxon>
        <taxon>Bacteroidota</taxon>
        <taxon>Sphingobacteriia</taxon>
        <taxon>Sphingobacteriales</taxon>
        <taxon>Sphingobacteriaceae</taxon>
        <taxon>Mucilaginibacter</taxon>
    </lineage>
</organism>
<dbReference type="RefSeq" id="WP_166584283.1">
    <property type="nucleotide sequence ID" value="NZ_WWEO01000037.1"/>
</dbReference>
<dbReference type="SMART" id="SM00388">
    <property type="entry name" value="HisKA"/>
    <property type="match status" value="1"/>
</dbReference>
<dbReference type="NCBIfam" id="TIGR00229">
    <property type="entry name" value="sensory_box"/>
    <property type="match status" value="4"/>
</dbReference>
<dbReference type="EC" id="2.7.13.3" evidence="2"/>
<dbReference type="InterPro" id="IPR003594">
    <property type="entry name" value="HATPase_dom"/>
</dbReference>
<dbReference type="SUPFAM" id="SSF47384">
    <property type="entry name" value="Homodimeric domain of signal transducing histidine kinase"/>
    <property type="match status" value="1"/>
</dbReference>
<keyword evidence="10" id="KW-1185">Reference proteome</keyword>
<dbReference type="CDD" id="cd00075">
    <property type="entry name" value="HATPase"/>
    <property type="match status" value="1"/>
</dbReference>
<evidence type="ECO:0000256" key="4">
    <source>
        <dbReference type="ARBA" id="ARBA00022679"/>
    </source>
</evidence>
<dbReference type="Gene3D" id="3.30.450.20">
    <property type="entry name" value="PAS domain"/>
    <property type="match status" value="5"/>
</dbReference>
<dbReference type="InterPro" id="IPR000700">
    <property type="entry name" value="PAS-assoc_C"/>
</dbReference>
<sequence>MQLTDDQDLRYMVLHAPIGICLLDSKTLVIELVNDKFLEVAGRSKEALLGKNCWNPFAELRTTLEQELIKVAETGEPFYADEAEMKLIRHGKEEVVFMTFVYNPVKNSDGKVTKIAAWVLESTKQVRERQLVTTSEKRFRALVTASSDVIYSLSADWKVMQELDGRGFLKDTYEPISYWRERNVHPDDLKMVNLRIKDAIRYKKIFEMEHRVIRADGSPGWTFSRAVPILDSQGEIVEWFGTASDITERKRIEDALRNAKEVSGQQQRLYEAITSGTPDLMYVFDLNYRFIYVNSALLSMWGKTYETAIGKSLLENGYEPWHAEMHEREIDQVKATGLQVRGEVSFPHSTLGRRMYDYILSPVFNEQGQVEAVSGITRDITEQKNNEQRLQLLINMLPAAVVVIRGPELVVEMINQANLDYWKKSAAEVVGKPFLEILPDLADQPFAGQLRHVMATGEVIDVKESPVLFENPDGSIRETFVDYTYQPLADINGDYTGVLVMSFEITDRVLARRQVEQSEENLRAMISQAPVAMCILSGADHVITVANQLMVELWGKPQSDVMNRPVFDALPDARGQGLEEVMKAVYETGETFYANELPVSLIRHGRPEVVYQNFVYQAYRDATGAIGGVIAITVDVTEQVQARKTIEKTQQQLEAELAKKDGFIGMASHELKTPLTSLNAIIQVANAKLKQHQDPFLVGAMGKANQQVRRMMNMINGFLNISRLESGKIHIEKRDFDIRELISEIVEELSLTPGTQEIRFTRCDTIEVHADRDKIGSVVSNLISNALKYSPKTTKIKVDCTASQQEVVISIKDSGIGIAPDDLAKIFDRYYRVEADQTRHIAGFGIGLYLSSEIVQRHGGKIWAKSEPGKGSIFYFSLPLNRTS</sequence>
<comment type="caution">
    <text evidence="9">The sequence shown here is derived from an EMBL/GenBank/DDBJ whole genome shotgun (WGS) entry which is preliminary data.</text>
</comment>
<reference evidence="9" key="2">
    <citation type="submission" date="2020-10" db="EMBL/GenBank/DDBJ databases">
        <title>Mucilaginibacter sp. nov., isolated from soil.</title>
        <authorList>
            <person name="Jeon C.O."/>
        </authorList>
    </citation>
    <scope>NUCLEOTIDE SEQUENCE</scope>
    <source>
        <strain evidence="9">R11</strain>
    </source>
</reference>
<name>A0A965ZCL5_9SPHI</name>
<feature type="domain" description="PAC" evidence="8">
    <location>
        <begin position="340"/>
        <end position="392"/>
    </location>
</feature>
<dbReference type="Pfam" id="PF00512">
    <property type="entry name" value="HisKA"/>
    <property type="match status" value="1"/>
</dbReference>
<evidence type="ECO:0000259" key="7">
    <source>
        <dbReference type="PROSITE" id="PS50112"/>
    </source>
</evidence>
<dbReference type="InterPro" id="IPR005467">
    <property type="entry name" value="His_kinase_dom"/>
</dbReference>
<dbReference type="Gene3D" id="3.30.565.10">
    <property type="entry name" value="Histidine kinase-like ATPase, C-terminal domain"/>
    <property type="match status" value="1"/>
</dbReference>
<dbReference type="InterPro" id="IPR003661">
    <property type="entry name" value="HisK_dim/P_dom"/>
</dbReference>
<accession>A0A965ZCL5</accession>
<feature type="domain" description="PAC" evidence="8">
    <location>
        <begin position="463"/>
        <end position="517"/>
    </location>
</feature>
<dbReference type="CDD" id="cd00130">
    <property type="entry name" value="PAS"/>
    <property type="match status" value="3"/>
</dbReference>
<dbReference type="PRINTS" id="PR00344">
    <property type="entry name" value="BCTRLSENSOR"/>
</dbReference>
<dbReference type="Gene3D" id="1.10.287.130">
    <property type="match status" value="1"/>
</dbReference>
<comment type="catalytic activity">
    <reaction evidence="1">
        <text>ATP + protein L-histidine = ADP + protein N-phospho-L-histidine.</text>
        <dbReference type="EC" id="2.7.13.3"/>
    </reaction>
</comment>
<dbReference type="SMART" id="SM00387">
    <property type="entry name" value="HATPase_c"/>
    <property type="match status" value="1"/>
</dbReference>
<dbReference type="PANTHER" id="PTHR43304">
    <property type="entry name" value="PHYTOCHROME-LIKE PROTEIN CPH1"/>
    <property type="match status" value="1"/>
</dbReference>
<keyword evidence="3" id="KW-0597">Phosphoprotein</keyword>
<dbReference type="CDD" id="cd00082">
    <property type="entry name" value="HisKA"/>
    <property type="match status" value="1"/>
</dbReference>
<evidence type="ECO:0000256" key="1">
    <source>
        <dbReference type="ARBA" id="ARBA00000085"/>
    </source>
</evidence>
<dbReference type="PROSITE" id="PS50109">
    <property type="entry name" value="HIS_KIN"/>
    <property type="match status" value="1"/>
</dbReference>
<feature type="domain" description="PAC" evidence="8">
    <location>
        <begin position="595"/>
        <end position="648"/>
    </location>
</feature>
<dbReference type="GO" id="GO:0000155">
    <property type="term" value="F:phosphorelay sensor kinase activity"/>
    <property type="evidence" value="ECO:0007669"/>
    <property type="project" value="InterPro"/>
</dbReference>
<evidence type="ECO:0000256" key="2">
    <source>
        <dbReference type="ARBA" id="ARBA00012438"/>
    </source>
</evidence>
<dbReference type="InterPro" id="IPR013655">
    <property type="entry name" value="PAS_fold_3"/>
</dbReference>
<dbReference type="InterPro" id="IPR013656">
    <property type="entry name" value="PAS_4"/>
</dbReference>
<evidence type="ECO:0000256" key="3">
    <source>
        <dbReference type="ARBA" id="ARBA00022553"/>
    </source>
</evidence>
<dbReference type="Pfam" id="PF02518">
    <property type="entry name" value="HATPase_c"/>
    <property type="match status" value="1"/>
</dbReference>
<dbReference type="SUPFAM" id="SSF55785">
    <property type="entry name" value="PYP-like sensor domain (PAS domain)"/>
    <property type="match status" value="5"/>
</dbReference>
<dbReference type="InterPro" id="IPR000014">
    <property type="entry name" value="PAS"/>
</dbReference>
<dbReference type="InterPro" id="IPR035965">
    <property type="entry name" value="PAS-like_dom_sf"/>
</dbReference>
<dbReference type="PROSITE" id="PS50113">
    <property type="entry name" value="PAC"/>
    <property type="match status" value="4"/>
</dbReference>